<dbReference type="InterPro" id="IPR014347">
    <property type="entry name" value="Tautomerase/MIF_sf"/>
</dbReference>
<keyword evidence="7" id="KW-1185">Reference proteome</keyword>
<evidence type="ECO:0000313" key="7">
    <source>
        <dbReference type="Proteomes" id="UP000294581"/>
    </source>
</evidence>
<feature type="domain" description="4-oxalocrotonate tautomerase-like" evidence="5">
    <location>
        <begin position="26"/>
        <end position="84"/>
    </location>
</feature>
<protein>
    <recommendedName>
        <fullName evidence="4">Tautomerase</fullName>
        <ecNumber evidence="4">5.3.2.-</ecNumber>
    </recommendedName>
</protein>
<dbReference type="Pfam" id="PF01361">
    <property type="entry name" value="Tautomerase"/>
    <property type="match status" value="1"/>
</dbReference>
<dbReference type="PANTHER" id="PTHR35530:SF1">
    <property type="entry name" value="2-HYDROXYMUCONATE TAUTOMERASE"/>
    <property type="match status" value="1"/>
</dbReference>
<keyword evidence="2 4" id="KW-0413">Isomerase</keyword>
<comment type="similarity">
    <text evidence="1 4">Belongs to the 4-oxalocrotonate tautomerase family.</text>
</comment>
<dbReference type="InterPro" id="IPR004370">
    <property type="entry name" value="4-OT-like_dom"/>
</dbReference>
<dbReference type="SUPFAM" id="SSF55331">
    <property type="entry name" value="Tautomerase/MIF"/>
    <property type="match status" value="1"/>
</dbReference>
<dbReference type="PANTHER" id="PTHR35530">
    <property type="entry name" value="TAUTOMERASE-RELATED"/>
    <property type="match status" value="1"/>
</dbReference>
<evidence type="ECO:0000256" key="4">
    <source>
        <dbReference type="RuleBase" id="RU362032"/>
    </source>
</evidence>
<dbReference type="NCBIfam" id="NF002571">
    <property type="entry name" value="PRK02220.1"/>
    <property type="match status" value="1"/>
</dbReference>
<dbReference type="NCBIfam" id="TIGR00013">
    <property type="entry name" value="taut"/>
    <property type="match status" value="1"/>
</dbReference>
<gene>
    <name evidence="6" type="ORF">C7445_102222</name>
</gene>
<dbReference type="EC" id="5.3.2.-" evidence="4"/>
<dbReference type="AlphaFoldDB" id="A0A4R8LU23"/>
<evidence type="ECO:0000259" key="5">
    <source>
        <dbReference type="Pfam" id="PF01361"/>
    </source>
</evidence>
<accession>A0A4R8LU23</accession>
<dbReference type="CDD" id="cd00491">
    <property type="entry name" value="4Oxalocrotonate_Tautomerase"/>
    <property type="match status" value="1"/>
</dbReference>
<evidence type="ECO:0000256" key="1">
    <source>
        <dbReference type="ARBA" id="ARBA00006723"/>
    </source>
</evidence>
<evidence type="ECO:0000313" key="6">
    <source>
        <dbReference type="EMBL" id="TDY50662.1"/>
    </source>
</evidence>
<dbReference type="Gene3D" id="3.30.429.10">
    <property type="entry name" value="Macrophage Migration Inhibitory Factor"/>
    <property type="match status" value="1"/>
</dbReference>
<comment type="caution">
    <text evidence="6">The sequence shown here is derived from an EMBL/GenBank/DDBJ whole genome shotgun (WGS) entry which is preliminary data.</text>
</comment>
<proteinExistence type="inferred from homology"/>
<dbReference type="EMBL" id="SORF01000002">
    <property type="protein sequence ID" value="TDY50662.1"/>
    <property type="molecule type" value="Genomic_DNA"/>
</dbReference>
<reference evidence="6 7" key="1">
    <citation type="submission" date="2019-03" db="EMBL/GenBank/DDBJ databases">
        <title>Genomic Encyclopedia of Type Strains, Phase IV (KMG-IV): sequencing the most valuable type-strain genomes for metagenomic binning, comparative biology and taxonomic classification.</title>
        <authorList>
            <person name="Goeker M."/>
        </authorList>
    </citation>
    <scope>NUCLEOTIDE SEQUENCE [LARGE SCALE GENOMIC DNA]</scope>
    <source>
        <strain evidence="6 7">DSM 17974</strain>
    </source>
</reference>
<feature type="active site" description="Proton acceptor; via imino nitrogen" evidence="3">
    <location>
        <position position="26"/>
    </location>
</feature>
<evidence type="ECO:0000256" key="3">
    <source>
        <dbReference type="PIRSR" id="PIRSR618191-1"/>
    </source>
</evidence>
<sequence>MNSPTLGGSFCPLTGMCFTKGACDMPLVQMSILEGRSADTKRALIQEVTDAVVRTLGVQPDAVRVLLYEMPKANWAVGGVSKADSSS</sequence>
<dbReference type="Proteomes" id="UP000294581">
    <property type="component" value="Unassembled WGS sequence"/>
</dbReference>
<dbReference type="GO" id="GO:0016853">
    <property type="term" value="F:isomerase activity"/>
    <property type="evidence" value="ECO:0007669"/>
    <property type="project" value="UniProtKB-UniRule"/>
</dbReference>
<organism evidence="6 7">
    <name type="scientific">Alicyclobacillus sacchari</name>
    <dbReference type="NCBI Taxonomy" id="392010"/>
    <lineage>
        <taxon>Bacteria</taxon>
        <taxon>Bacillati</taxon>
        <taxon>Bacillota</taxon>
        <taxon>Bacilli</taxon>
        <taxon>Bacillales</taxon>
        <taxon>Alicyclobacillaceae</taxon>
        <taxon>Alicyclobacillus</taxon>
    </lineage>
</organism>
<name>A0A4R8LU23_9BACL</name>
<dbReference type="InterPro" id="IPR018191">
    <property type="entry name" value="4-OT"/>
</dbReference>
<evidence type="ECO:0000256" key="2">
    <source>
        <dbReference type="ARBA" id="ARBA00023235"/>
    </source>
</evidence>